<dbReference type="SUPFAM" id="SSF51735">
    <property type="entry name" value="NAD(P)-binding Rossmann-fold domains"/>
    <property type="match status" value="1"/>
</dbReference>
<comment type="caution">
    <text evidence="3">The sequence shown here is derived from an EMBL/GenBank/DDBJ whole genome shotgun (WGS) entry which is preliminary data.</text>
</comment>
<dbReference type="InterPro" id="IPR002347">
    <property type="entry name" value="SDR_fam"/>
</dbReference>
<keyword evidence="2" id="KW-0560">Oxidoreductase</keyword>
<dbReference type="InterPro" id="IPR036291">
    <property type="entry name" value="NAD(P)-bd_dom_sf"/>
</dbReference>
<reference evidence="3 4" key="1">
    <citation type="submission" date="2024-02" db="EMBL/GenBank/DDBJ databases">
        <title>De novo assembly and annotation of 12 fungi associated with fruit tree decline syndrome in Ontario, Canada.</title>
        <authorList>
            <person name="Sulman M."/>
            <person name="Ellouze W."/>
            <person name="Ilyukhin E."/>
        </authorList>
    </citation>
    <scope>NUCLEOTIDE SEQUENCE [LARGE SCALE GENOMIC DNA]</scope>
    <source>
        <strain evidence="3 4">M97-236</strain>
    </source>
</reference>
<dbReference type="Proteomes" id="UP001521222">
    <property type="component" value="Unassembled WGS sequence"/>
</dbReference>
<gene>
    <name evidence="3" type="ORF">SLS59_003194</name>
</gene>
<evidence type="ECO:0000313" key="4">
    <source>
        <dbReference type="Proteomes" id="UP001521222"/>
    </source>
</evidence>
<sequence length="358" mass="38475">MSDKSIALVTGGNTGIGYETVKALYGSSEAYTLLMGSRSLDKAKAAIETLKSENTNSKSDLIPIQLDIEDDQSIQDAFDEVKSKYTRIDTVINNAGGSFDGLMRGDSSPSAIRAAWNKAYSVNVTSTQVFSTTFVPLLLASSSPRLLFVTSGLSSLTTASGGKISATIREPSKAGWPKPFTLSQVAYRSSKTALNMMMLDWVRALEPDGVKVFGISPGFLATGLGGMGPEFMRKVGAGEPHLGGELIRDVVEDVSNPSVVMKLLSSIAVLSFAYIQGAVAITTSPSNANNSADSDVRDLRDRIIRQFTLVAEHFHEAAATYTSFAHIYEQLSREQHFKPSREPVDQIGQLTNLLSGKE</sequence>
<dbReference type="Pfam" id="PF00106">
    <property type="entry name" value="adh_short"/>
    <property type="match status" value="1"/>
</dbReference>
<accession>A0ABR3RNR6</accession>
<organism evidence="3 4">
    <name type="scientific">Nothophoma quercina</name>
    <dbReference type="NCBI Taxonomy" id="749835"/>
    <lineage>
        <taxon>Eukaryota</taxon>
        <taxon>Fungi</taxon>
        <taxon>Dikarya</taxon>
        <taxon>Ascomycota</taxon>
        <taxon>Pezizomycotina</taxon>
        <taxon>Dothideomycetes</taxon>
        <taxon>Pleosporomycetidae</taxon>
        <taxon>Pleosporales</taxon>
        <taxon>Pleosporineae</taxon>
        <taxon>Didymellaceae</taxon>
        <taxon>Nothophoma</taxon>
    </lineage>
</organism>
<dbReference type="PRINTS" id="PR00081">
    <property type="entry name" value="GDHRDH"/>
</dbReference>
<protein>
    <recommendedName>
        <fullName evidence="5">NAD(P)-binding protein</fullName>
    </recommendedName>
</protein>
<evidence type="ECO:0008006" key="5">
    <source>
        <dbReference type="Google" id="ProtNLM"/>
    </source>
</evidence>
<dbReference type="EMBL" id="JAKIXB020000008">
    <property type="protein sequence ID" value="KAL1606069.1"/>
    <property type="molecule type" value="Genomic_DNA"/>
</dbReference>
<dbReference type="PANTHER" id="PTHR43008:SF8">
    <property type="entry name" value="BENZIL REDUCTASE ((S)-BENZOIN FORMING) IRC24"/>
    <property type="match status" value="1"/>
</dbReference>
<evidence type="ECO:0000256" key="1">
    <source>
        <dbReference type="ARBA" id="ARBA00006484"/>
    </source>
</evidence>
<dbReference type="Gene3D" id="3.40.50.720">
    <property type="entry name" value="NAD(P)-binding Rossmann-like Domain"/>
    <property type="match status" value="1"/>
</dbReference>
<comment type="similarity">
    <text evidence="1">Belongs to the short-chain dehydrogenases/reductases (SDR) family.</text>
</comment>
<evidence type="ECO:0000256" key="2">
    <source>
        <dbReference type="ARBA" id="ARBA00023002"/>
    </source>
</evidence>
<proteinExistence type="inferred from homology"/>
<evidence type="ECO:0000313" key="3">
    <source>
        <dbReference type="EMBL" id="KAL1606069.1"/>
    </source>
</evidence>
<name>A0ABR3RNR6_9PLEO</name>
<dbReference type="PANTHER" id="PTHR43008">
    <property type="entry name" value="BENZIL REDUCTASE"/>
    <property type="match status" value="1"/>
</dbReference>
<keyword evidence="4" id="KW-1185">Reference proteome</keyword>